<dbReference type="InterPro" id="IPR013083">
    <property type="entry name" value="Znf_RING/FYVE/PHD"/>
</dbReference>
<dbReference type="InterPro" id="IPR045191">
    <property type="entry name" value="MBR1/2-like"/>
</dbReference>
<proteinExistence type="predicted"/>
<feature type="compositionally biased region" description="Polar residues" evidence="10">
    <location>
        <begin position="320"/>
        <end position="329"/>
    </location>
</feature>
<dbReference type="EC" id="2.3.2.27" evidence="3"/>
<evidence type="ECO:0000256" key="3">
    <source>
        <dbReference type="ARBA" id="ARBA00012483"/>
    </source>
</evidence>
<evidence type="ECO:0000313" key="12">
    <source>
        <dbReference type="EMBL" id="EYU25442.1"/>
    </source>
</evidence>
<dbReference type="GO" id="GO:0010228">
    <property type="term" value="P:vegetative to reproductive phase transition of meristem"/>
    <property type="evidence" value="ECO:0007669"/>
    <property type="project" value="UniProtKB-ARBA"/>
</dbReference>
<dbReference type="FunFam" id="3.30.40.10:FF:000309">
    <property type="entry name" value="E3 ubiquitin-protein ligase MBR2"/>
    <property type="match status" value="1"/>
</dbReference>
<feature type="region of interest" description="Disordered" evidence="10">
    <location>
        <begin position="307"/>
        <end position="339"/>
    </location>
</feature>
<evidence type="ECO:0000256" key="2">
    <source>
        <dbReference type="ARBA" id="ARBA00004906"/>
    </source>
</evidence>
<dbReference type="InterPro" id="IPR001841">
    <property type="entry name" value="Znf_RING"/>
</dbReference>
<evidence type="ECO:0000256" key="1">
    <source>
        <dbReference type="ARBA" id="ARBA00000900"/>
    </source>
</evidence>
<dbReference type="SMART" id="SM00184">
    <property type="entry name" value="RING"/>
    <property type="match status" value="1"/>
</dbReference>
<dbReference type="PROSITE" id="PS50089">
    <property type="entry name" value="ZF_RING_2"/>
    <property type="match status" value="1"/>
</dbReference>
<dbReference type="eggNOG" id="KOG0800">
    <property type="taxonomic scope" value="Eukaryota"/>
</dbReference>
<keyword evidence="6 9" id="KW-0863">Zinc-finger</keyword>
<reference evidence="12 13" key="1">
    <citation type="journal article" date="2013" name="Proc. Natl. Acad. Sci. U.S.A.">
        <title>Fine-scale variation in meiotic recombination in Mimulus inferred from population shotgun sequencing.</title>
        <authorList>
            <person name="Hellsten U."/>
            <person name="Wright K.M."/>
            <person name="Jenkins J."/>
            <person name="Shu S."/>
            <person name="Yuan Y."/>
            <person name="Wessler S.R."/>
            <person name="Schmutz J."/>
            <person name="Willis J.H."/>
            <person name="Rokhsar D.S."/>
        </authorList>
    </citation>
    <scope>NUCLEOTIDE SEQUENCE [LARGE SCALE GENOMIC DNA]</scope>
    <source>
        <strain evidence="13">cv. DUN x IM62</strain>
    </source>
</reference>
<dbReference type="AlphaFoldDB" id="A0A022Q9V9"/>
<evidence type="ECO:0000256" key="9">
    <source>
        <dbReference type="PROSITE-ProRule" id="PRU00175"/>
    </source>
</evidence>
<dbReference type="Pfam" id="PF13639">
    <property type="entry name" value="zf-RING_2"/>
    <property type="match status" value="1"/>
</dbReference>
<dbReference type="GO" id="GO:0061630">
    <property type="term" value="F:ubiquitin protein ligase activity"/>
    <property type="evidence" value="ECO:0000318"/>
    <property type="project" value="GO_Central"/>
</dbReference>
<dbReference type="Proteomes" id="UP000030748">
    <property type="component" value="Unassembled WGS sequence"/>
</dbReference>
<feature type="region of interest" description="Disordered" evidence="10">
    <location>
        <begin position="201"/>
        <end position="225"/>
    </location>
</feature>
<feature type="compositionally biased region" description="Low complexity" evidence="10">
    <location>
        <begin position="209"/>
        <end position="220"/>
    </location>
</feature>
<comment type="pathway">
    <text evidence="2">Protein modification; protein ubiquitination.</text>
</comment>
<organism evidence="12 13">
    <name type="scientific">Erythranthe guttata</name>
    <name type="common">Yellow monkey flower</name>
    <name type="synonym">Mimulus guttatus</name>
    <dbReference type="NCBI Taxonomy" id="4155"/>
    <lineage>
        <taxon>Eukaryota</taxon>
        <taxon>Viridiplantae</taxon>
        <taxon>Streptophyta</taxon>
        <taxon>Embryophyta</taxon>
        <taxon>Tracheophyta</taxon>
        <taxon>Spermatophyta</taxon>
        <taxon>Magnoliopsida</taxon>
        <taxon>eudicotyledons</taxon>
        <taxon>Gunneridae</taxon>
        <taxon>Pentapetalae</taxon>
        <taxon>asterids</taxon>
        <taxon>lamiids</taxon>
        <taxon>Lamiales</taxon>
        <taxon>Phrymaceae</taxon>
        <taxon>Erythranthe</taxon>
    </lineage>
</organism>
<evidence type="ECO:0000256" key="10">
    <source>
        <dbReference type="SAM" id="MobiDB-lite"/>
    </source>
</evidence>
<feature type="compositionally biased region" description="Low complexity" evidence="10">
    <location>
        <begin position="372"/>
        <end position="393"/>
    </location>
</feature>
<keyword evidence="13" id="KW-1185">Reference proteome</keyword>
<feature type="domain" description="RING-type" evidence="11">
    <location>
        <begin position="592"/>
        <end position="633"/>
    </location>
</feature>
<dbReference type="Gene3D" id="3.30.40.10">
    <property type="entry name" value="Zinc/RING finger domain, C3HC4 (zinc finger)"/>
    <property type="match status" value="1"/>
</dbReference>
<evidence type="ECO:0000256" key="6">
    <source>
        <dbReference type="ARBA" id="ARBA00022771"/>
    </source>
</evidence>
<comment type="catalytic activity">
    <reaction evidence="1">
        <text>S-ubiquitinyl-[E2 ubiquitin-conjugating enzyme]-L-cysteine + [acceptor protein]-L-lysine = [E2 ubiquitin-conjugating enzyme]-L-cysteine + N(6)-ubiquitinyl-[acceptor protein]-L-lysine.</text>
        <dbReference type="EC" id="2.3.2.27"/>
    </reaction>
</comment>
<dbReference type="GO" id="GO:0043161">
    <property type="term" value="P:proteasome-mediated ubiquitin-dependent protein catabolic process"/>
    <property type="evidence" value="ECO:0007669"/>
    <property type="project" value="UniProtKB-ARBA"/>
</dbReference>
<dbReference type="EMBL" id="KI632002">
    <property type="protein sequence ID" value="EYU25442.1"/>
    <property type="molecule type" value="Genomic_DNA"/>
</dbReference>
<dbReference type="PANTHER" id="PTHR22937:SF224">
    <property type="entry name" value="E3 UBIQUITIN-PROTEIN LIGASE MBR1-RELATED"/>
    <property type="match status" value="1"/>
</dbReference>
<sequence>MKTFCCVLLNYQKTENADTMLFLMYKFPFQDIRVKKSRFALMKGQMNLSFDHGSTSSSSNDAVIDSHIPWNNTTMQNPPQNLLPNYRTPSNEPINNTQYLPHLRNRNEGRVFSEWSFGESSSAVPHHHHHRHQELPYPLDNANLNASNGLPQDLNMSSGFENQEDNECRIIGSSNEQTGTSVGPTNPFNYEYTIDESRRMTSCKRKAENSNSNSNYQNTNGGAEVANPRLVIGGGGGGGAVAARRNFRLRINGFQMQQQQQDQSTLDNPFLTTQVSSSSRLAPTNPAHHAVENGSFLSGQSVLLQASSSSSARRNHQSRWSGASSSRNGGSYEEEPASRNIPGNILRSISEHPMFVPAGEIGNSSSMNWSLGGNNNINNNNNSNNNNNGINGNVASSSRVGPSSRGANAGPSWNNRSCPQYPRRLSEIVRRSLTSSAVRLNSAATSQETALPVGPDNRGSNLRSGLLGRNIDAAFGVPYSLRALAAAGEGRTTIMSEQIRHVLDLMRRGEGLRFEDMMMLDHSVLFGMADIHDRHRDMRLDVDNMSYEELLALEDRIGNVCTGLNEITIKNRLKQRKYVERQTQDQVETEPCSICREEYKDDEDLGTLECGHDFHKDCISQWLMQKNICPICKTTGLKT</sequence>
<keyword evidence="5" id="KW-0479">Metal-binding</keyword>
<keyword evidence="4" id="KW-0808">Transferase</keyword>
<dbReference type="SUPFAM" id="SSF57850">
    <property type="entry name" value="RING/U-box"/>
    <property type="match status" value="1"/>
</dbReference>
<feature type="region of interest" description="Disordered" evidence="10">
    <location>
        <begin position="372"/>
        <end position="420"/>
    </location>
</feature>
<evidence type="ECO:0000256" key="4">
    <source>
        <dbReference type="ARBA" id="ARBA00022679"/>
    </source>
</evidence>
<dbReference type="GO" id="GO:0008270">
    <property type="term" value="F:zinc ion binding"/>
    <property type="evidence" value="ECO:0007669"/>
    <property type="project" value="UniProtKB-KW"/>
</dbReference>
<dbReference type="PANTHER" id="PTHR22937">
    <property type="entry name" value="E3 UBIQUITIN-PROTEIN LIGASE RNF165"/>
    <property type="match status" value="1"/>
</dbReference>
<keyword evidence="8" id="KW-0862">Zinc</keyword>
<protein>
    <recommendedName>
        <fullName evidence="3">RING-type E3 ubiquitin transferase</fullName>
        <ecNumber evidence="3">2.3.2.27</ecNumber>
    </recommendedName>
</protein>
<accession>A0A022Q9V9</accession>
<keyword evidence="7" id="KW-0833">Ubl conjugation pathway</keyword>
<evidence type="ECO:0000256" key="7">
    <source>
        <dbReference type="ARBA" id="ARBA00022786"/>
    </source>
</evidence>
<evidence type="ECO:0000259" key="11">
    <source>
        <dbReference type="PROSITE" id="PS50089"/>
    </source>
</evidence>
<name>A0A022Q9V9_ERYGU</name>
<evidence type="ECO:0000313" key="13">
    <source>
        <dbReference type="Proteomes" id="UP000030748"/>
    </source>
</evidence>
<evidence type="ECO:0000256" key="8">
    <source>
        <dbReference type="ARBA" id="ARBA00022833"/>
    </source>
</evidence>
<gene>
    <name evidence="12" type="ORF">MIMGU_mgv11b002235mg</name>
</gene>
<evidence type="ECO:0000256" key="5">
    <source>
        <dbReference type="ARBA" id="ARBA00022723"/>
    </source>
</evidence>